<dbReference type="Pfam" id="PF01740">
    <property type="entry name" value="STAS"/>
    <property type="match status" value="1"/>
</dbReference>
<dbReference type="EMBL" id="JAVTLL010000020">
    <property type="protein sequence ID" value="MDT7844539.1"/>
    <property type="molecule type" value="Genomic_DNA"/>
</dbReference>
<evidence type="ECO:0000313" key="5">
    <source>
        <dbReference type="Proteomes" id="UP001257948"/>
    </source>
</evidence>
<organism evidence="4 5">
    <name type="scientific">Streptomyces justiciae</name>
    <dbReference type="NCBI Taxonomy" id="2780140"/>
    <lineage>
        <taxon>Bacteria</taxon>
        <taxon>Bacillati</taxon>
        <taxon>Actinomycetota</taxon>
        <taxon>Actinomycetes</taxon>
        <taxon>Kitasatosporales</taxon>
        <taxon>Streptomycetaceae</taxon>
        <taxon>Streptomyces</taxon>
    </lineage>
</organism>
<dbReference type="InterPro" id="IPR036513">
    <property type="entry name" value="STAS_dom_sf"/>
</dbReference>
<feature type="domain" description="ANTAR" evidence="3">
    <location>
        <begin position="148"/>
        <end position="209"/>
    </location>
</feature>
<dbReference type="PROSITE" id="PS50921">
    <property type="entry name" value="ANTAR"/>
    <property type="match status" value="1"/>
</dbReference>
<dbReference type="PROSITE" id="PS50801">
    <property type="entry name" value="STAS"/>
    <property type="match status" value="1"/>
</dbReference>
<name>A0ABU3LZ86_9ACTN</name>
<dbReference type="SUPFAM" id="SSF52172">
    <property type="entry name" value="CheY-like"/>
    <property type="match status" value="1"/>
</dbReference>
<sequence>MMSAAHTSLAGRFNPLVIKGRTHAGRAELRPRGELVHGCADVLDETLTALPADVRRVELDMADVVFMDTAGLQFLELLDHYGRLRHIPVAATHWKGQPRRILELAGLDTTDPLHTPPSAEPPPAGPEPEPEPGPPACSAVALERAEQLCVLRAEVRQLRHAIVSRPVIDQARGILMAAHGCTSDEAWHILRETSQLSNTKLRTVAAALTAGTGTGGPPPPEAVRTALRTAVGRCLR</sequence>
<dbReference type="SMART" id="SM01012">
    <property type="entry name" value="ANTAR"/>
    <property type="match status" value="1"/>
</dbReference>
<comment type="caution">
    <text evidence="4">The sequence shown here is derived from an EMBL/GenBank/DDBJ whole genome shotgun (WGS) entry which is preliminary data.</text>
</comment>
<dbReference type="InterPro" id="IPR005561">
    <property type="entry name" value="ANTAR"/>
</dbReference>
<evidence type="ECO:0000259" key="2">
    <source>
        <dbReference type="PROSITE" id="PS50801"/>
    </source>
</evidence>
<dbReference type="Pfam" id="PF03861">
    <property type="entry name" value="ANTAR"/>
    <property type="match status" value="1"/>
</dbReference>
<dbReference type="InterPro" id="IPR011006">
    <property type="entry name" value="CheY-like_superfamily"/>
</dbReference>
<dbReference type="Gene3D" id="1.10.10.10">
    <property type="entry name" value="Winged helix-like DNA-binding domain superfamily/Winged helix DNA-binding domain"/>
    <property type="match status" value="1"/>
</dbReference>
<dbReference type="Gene3D" id="3.30.750.24">
    <property type="entry name" value="STAS domain"/>
    <property type="match status" value="1"/>
</dbReference>
<feature type="compositionally biased region" description="Pro residues" evidence="1">
    <location>
        <begin position="114"/>
        <end position="135"/>
    </location>
</feature>
<feature type="region of interest" description="Disordered" evidence="1">
    <location>
        <begin position="108"/>
        <end position="137"/>
    </location>
</feature>
<feature type="domain" description="STAS" evidence="2">
    <location>
        <begin position="16"/>
        <end position="107"/>
    </location>
</feature>
<protein>
    <submittedName>
        <fullName evidence="4">ANTAR domain-containing protein</fullName>
    </submittedName>
</protein>
<dbReference type="RefSeq" id="WP_314204427.1">
    <property type="nucleotide sequence ID" value="NZ_JAVTLL010000020.1"/>
</dbReference>
<dbReference type="InterPro" id="IPR002645">
    <property type="entry name" value="STAS_dom"/>
</dbReference>
<keyword evidence="5" id="KW-1185">Reference proteome</keyword>
<dbReference type="Proteomes" id="UP001257948">
    <property type="component" value="Unassembled WGS sequence"/>
</dbReference>
<evidence type="ECO:0000313" key="4">
    <source>
        <dbReference type="EMBL" id="MDT7844539.1"/>
    </source>
</evidence>
<evidence type="ECO:0000259" key="3">
    <source>
        <dbReference type="PROSITE" id="PS50921"/>
    </source>
</evidence>
<dbReference type="InterPro" id="IPR036388">
    <property type="entry name" value="WH-like_DNA-bd_sf"/>
</dbReference>
<dbReference type="SUPFAM" id="SSF52091">
    <property type="entry name" value="SpoIIaa-like"/>
    <property type="match status" value="1"/>
</dbReference>
<gene>
    <name evidence="4" type="ORF">RQC66_27870</name>
</gene>
<reference evidence="5" key="1">
    <citation type="submission" date="2023-07" db="EMBL/GenBank/DDBJ databases">
        <title>Draft genome sequence of the endophytic actinobacterium Streptomyces justiciae WPN32, a potential antibiotic producer.</title>
        <authorList>
            <person name="Yasawong M."/>
            <person name="Pana W."/>
            <person name="Ganta P."/>
            <person name="Santapan N."/>
            <person name="Songngamsuk T."/>
            <person name="Phatcharaharikarn M."/>
            <person name="Kerdtoob S."/>
            <person name="Nantapong N."/>
        </authorList>
    </citation>
    <scope>NUCLEOTIDE SEQUENCE [LARGE SCALE GENOMIC DNA]</scope>
    <source>
        <strain evidence="5">WPN32</strain>
    </source>
</reference>
<evidence type="ECO:0000256" key="1">
    <source>
        <dbReference type="SAM" id="MobiDB-lite"/>
    </source>
</evidence>
<dbReference type="CDD" id="cd07043">
    <property type="entry name" value="STAS_anti-anti-sigma_factors"/>
    <property type="match status" value="1"/>
</dbReference>
<accession>A0ABU3LZ86</accession>
<proteinExistence type="predicted"/>